<dbReference type="SUPFAM" id="SSF57850">
    <property type="entry name" value="RING/U-box"/>
    <property type="match status" value="1"/>
</dbReference>
<accession>A0AB39MEJ0</accession>
<feature type="domain" description="UBP-type" evidence="1">
    <location>
        <begin position="2"/>
        <end position="86"/>
    </location>
</feature>
<dbReference type="InterPro" id="IPR013083">
    <property type="entry name" value="Znf_RING/FYVE/PHD"/>
</dbReference>
<organism evidence="2">
    <name type="scientific">Streptomyces sp. R08</name>
    <dbReference type="NCBI Taxonomy" id="3238624"/>
    <lineage>
        <taxon>Bacteria</taxon>
        <taxon>Bacillati</taxon>
        <taxon>Actinomycetota</taxon>
        <taxon>Actinomycetes</taxon>
        <taxon>Kitasatosporales</taxon>
        <taxon>Streptomycetaceae</taxon>
        <taxon>Streptomyces</taxon>
    </lineage>
</organism>
<dbReference type="InterPro" id="IPR001607">
    <property type="entry name" value="Znf_UBP"/>
</dbReference>
<evidence type="ECO:0000313" key="2">
    <source>
        <dbReference type="EMBL" id="XDQ04573.1"/>
    </source>
</evidence>
<sequence>MKQCTHADALPLPEPGPQSETCLECLAAGTHPVQLRLCLFCGHVACCDSSPARHATAHHKDSGHPVMRTFEPGESWRWCFVDHVLL</sequence>
<dbReference type="AlphaFoldDB" id="A0AB39MEJ0"/>
<dbReference type="GO" id="GO:0008270">
    <property type="term" value="F:zinc ion binding"/>
    <property type="evidence" value="ECO:0007669"/>
    <property type="project" value="InterPro"/>
</dbReference>
<dbReference type="EMBL" id="CP163431">
    <property type="protein sequence ID" value="XDQ04573.1"/>
    <property type="molecule type" value="Genomic_DNA"/>
</dbReference>
<dbReference type="RefSeq" id="WP_266772430.1">
    <property type="nucleotide sequence ID" value="NZ_CP163431.1"/>
</dbReference>
<dbReference type="PROSITE" id="PS50271">
    <property type="entry name" value="ZF_UBP"/>
    <property type="match status" value="1"/>
</dbReference>
<name>A0AB39MEJ0_9ACTN</name>
<gene>
    <name evidence="2" type="ORF">AB5J58_32400</name>
</gene>
<dbReference type="Pfam" id="PF02148">
    <property type="entry name" value="zf-UBP"/>
    <property type="match status" value="1"/>
</dbReference>
<protein>
    <submittedName>
        <fullName evidence="2">UBP-type zinc finger domain-containing protein</fullName>
    </submittedName>
</protein>
<evidence type="ECO:0000259" key="1">
    <source>
        <dbReference type="PROSITE" id="PS50271"/>
    </source>
</evidence>
<proteinExistence type="predicted"/>
<reference evidence="2" key="1">
    <citation type="submission" date="2024-07" db="EMBL/GenBank/DDBJ databases">
        <authorList>
            <person name="Yu S.T."/>
        </authorList>
    </citation>
    <scope>NUCLEOTIDE SEQUENCE</scope>
    <source>
        <strain evidence="2">R08</strain>
    </source>
</reference>
<dbReference type="Gene3D" id="3.30.40.10">
    <property type="entry name" value="Zinc/RING finger domain, C3HC4 (zinc finger)"/>
    <property type="match status" value="1"/>
</dbReference>